<proteinExistence type="predicted"/>
<dbReference type="GO" id="GO:0008270">
    <property type="term" value="F:zinc ion binding"/>
    <property type="evidence" value="ECO:0007669"/>
    <property type="project" value="UniProtKB-KW"/>
</dbReference>
<dbReference type="AlphaFoldDB" id="A0A0V1AZ03"/>
<dbReference type="GO" id="GO:0019899">
    <property type="term" value="F:enzyme binding"/>
    <property type="evidence" value="ECO:0007669"/>
    <property type="project" value="UniProtKB-ARBA"/>
</dbReference>
<reference evidence="4 5" key="1">
    <citation type="submission" date="2015-01" db="EMBL/GenBank/DDBJ databases">
        <title>Evolution of Trichinella species and genotypes.</title>
        <authorList>
            <person name="Korhonen P.K."/>
            <person name="Edoardo P."/>
            <person name="Giuseppe L.R."/>
            <person name="Gasser R.B."/>
        </authorList>
    </citation>
    <scope>NUCLEOTIDE SEQUENCE [LARGE SCALE GENOMIC DNA]</scope>
    <source>
        <strain evidence="4">ISS120</strain>
    </source>
</reference>
<feature type="region of interest" description="Disordered" evidence="2">
    <location>
        <begin position="173"/>
        <end position="196"/>
    </location>
</feature>
<organism evidence="4 5">
    <name type="scientific">Trichinella britovi</name>
    <name type="common">Parasitic roundworm</name>
    <dbReference type="NCBI Taxonomy" id="45882"/>
    <lineage>
        <taxon>Eukaryota</taxon>
        <taxon>Metazoa</taxon>
        <taxon>Ecdysozoa</taxon>
        <taxon>Nematoda</taxon>
        <taxon>Enoplea</taxon>
        <taxon>Dorylaimia</taxon>
        <taxon>Trichinellida</taxon>
        <taxon>Trichinellidae</taxon>
        <taxon>Trichinella</taxon>
    </lineage>
</organism>
<name>A0A0V1AZ03_TRIBR</name>
<feature type="domain" description="CCHC-type" evidence="3">
    <location>
        <begin position="14"/>
        <end position="29"/>
    </location>
</feature>
<dbReference type="OMA" id="TGHHERC"/>
<keyword evidence="1" id="KW-0862">Zinc</keyword>
<dbReference type="EMBL" id="JYDI01001480">
    <property type="protein sequence ID" value="KRY30008.1"/>
    <property type="molecule type" value="Genomic_DNA"/>
</dbReference>
<feature type="non-terminal residue" evidence="4">
    <location>
        <position position="1"/>
    </location>
</feature>
<keyword evidence="1" id="KW-0863">Zinc-finger</keyword>
<sequence length="269" mass="29086">LPGRRDIARTKEVCFRCLETGHMAKGCREGRPCGVDGCRQLHHKLLHPSLRTESARSSGSDSIHPSLWAVRSTSGKGLPTARACAYGPNGKHVVVNCLLDTGTAVSFIRKDVAKILGLTGPHGRCRFTTLGGRVGPERRWRRVEFRLGAVGGSSRPDASTMVKALAIPRVCGKVQPGPAESPDGTPARTVPEGEQRQGTPLVVDVLVGIDYYYELVTGRIRRAIGGSVAVETRLGWITCGRTARRRSLKAKVLSKGEDSDDSPRRKFGE</sequence>
<dbReference type="SUPFAM" id="SSF57756">
    <property type="entry name" value="Retrovirus zinc finger-like domains"/>
    <property type="match status" value="1"/>
</dbReference>
<dbReference type="InterPro" id="IPR036875">
    <property type="entry name" value="Znf_CCHC_sf"/>
</dbReference>
<keyword evidence="5" id="KW-1185">Reference proteome</keyword>
<evidence type="ECO:0000256" key="1">
    <source>
        <dbReference type="PROSITE-ProRule" id="PRU00047"/>
    </source>
</evidence>
<protein>
    <recommendedName>
        <fullName evidence="3">CCHC-type domain-containing protein</fullName>
    </recommendedName>
</protein>
<evidence type="ECO:0000259" key="3">
    <source>
        <dbReference type="PROSITE" id="PS50158"/>
    </source>
</evidence>
<feature type="non-terminal residue" evidence="4">
    <location>
        <position position="269"/>
    </location>
</feature>
<dbReference type="SMART" id="SM00343">
    <property type="entry name" value="ZnF_C2HC"/>
    <property type="match status" value="1"/>
</dbReference>
<keyword evidence="1" id="KW-0479">Metal-binding</keyword>
<evidence type="ECO:0000313" key="4">
    <source>
        <dbReference type="EMBL" id="KRY30008.1"/>
    </source>
</evidence>
<gene>
    <name evidence="4" type="ORF">T03_1131</name>
</gene>
<accession>A0A0V1AZ03</accession>
<dbReference type="PANTHER" id="PTHR47331:SF5">
    <property type="entry name" value="RIBONUCLEASE H"/>
    <property type="match status" value="1"/>
</dbReference>
<evidence type="ECO:0000256" key="2">
    <source>
        <dbReference type="SAM" id="MobiDB-lite"/>
    </source>
</evidence>
<dbReference type="InterPro" id="IPR001878">
    <property type="entry name" value="Znf_CCHC"/>
</dbReference>
<comment type="caution">
    <text evidence="4">The sequence shown here is derived from an EMBL/GenBank/DDBJ whole genome shotgun (WGS) entry which is preliminary data.</text>
</comment>
<dbReference type="Proteomes" id="UP000054653">
    <property type="component" value="Unassembled WGS sequence"/>
</dbReference>
<dbReference type="PROSITE" id="PS50158">
    <property type="entry name" value="ZF_CCHC"/>
    <property type="match status" value="1"/>
</dbReference>
<evidence type="ECO:0000313" key="5">
    <source>
        <dbReference type="Proteomes" id="UP000054653"/>
    </source>
</evidence>
<dbReference type="GO" id="GO:0003676">
    <property type="term" value="F:nucleic acid binding"/>
    <property type="evidence" value="ECO:0007669"/>
    <property type="project" value="InterPro"/>
</dbReference>
<dbReference type="PANTHER" id="PTHR47331">
    <property type="entry name" value="PHD-TYPE DOMAIN-CONTAINING PROTEIN"/>
    <property type="match status" value="1"/>
</dbReference>